<dbReference type="Pfam" id="PF23611">
    <property type="entry name" value="zf-C2H2_16"/>
    <property type="match status" value="2"/>
</dbReference>
<feature type="compositionally biased region" description="Basic and acidic residues" evidence="11">
    <location>
        <begin position="73"/>
        <end position="84"/>
    </location>
</feature>
<evidence type="ECO:0000313" key="16">
    <source>
        <dbReference type="RefSeq" id="XP_028992088.1"/>
    </source>
</evidence>
<dbReference type="Pfam" id="PF23574">
    <property type="entry name" value="zf-C2H2_ZNF142_18"/>
    <property type="match status" value="1"/>
</dbReference>
<reference evidence="14 15" key="1">
    <citation type="submission" date="2025-04" db="UniProtKB">
        <authorList>
            <consortium name="RefSeq"/>
        </authorList>
    </citation>
    <scope>IDENTIFICATION</scope>
</reference>
<dbReference type="OrthoDB" id="6077919at2759"/>
<feature type="region of interest" description="Disordered" evidence="11">
    <location>
        <begin position="591"/>
        <end position="648"/>
    </location>
</feature>
<feature type="domain" description="C2H2-type" evidence="12">
    <location>
        <begin position="1225"/>
        <end position="1252"/>
    </location>
</feature>
<evidence type="ECO:0000256" key="4">
    <source>
        <dbReference type="ARBA" id="ARBA00022771"/>
    </source>
</evidence>
<feature type="compositionally biased region" description="Polar residues" evidence="11">
    <location>
        <begin position="60"/>
        <end position="71"/>
    </location>
</feature>
<dbReference type="FunFam" id="3.30.160.60:FF:000614">
    <property type="entry name" value="Zinc finger protein 142"/>
    <property type="match status" value="1"/>
</dbReference>
<dbReference type="RefSeq" id="XP_028992089.1">
    <property type="nucleotide sequence ID" value="XM_029136256.3"/>
</dbReference>
<dbReference type="GO" id="GO:0000978">
    <property type="term" value="F:RNA polymerase II cis-regulatory region sequence-specific DNA binding"/>
    <property type="evidence" value="ECO:0007669"/>
    <property type="project" value="TreeGrafter"/>
</dbReference>
<keyword evidence="5" id="KW-0862">Zinc</keyword>
<dbReference type="InterPro" id="IPR036236">
    <property type="entry name" value="Znf_C2H2_sf"/>
</dbReference>
<proteinExistence type="predicted"/>
<evidence type="ECO:0000259" key="12">
    <source>
        <dbReference type="PROSITE" id="PS50157"/>
    </source>
</evidence>
<evidence type="ECO:0000256" key="3">
    <source>
        <dbReference type="ARBA" id="ARBA00022737"/>
    </source>
</evidence>
<feature type="domain" description="C2H2-type" evidence="12">
    <location>
        <begin position="828"/>
        <end position="856"/>
    </location>
</feature>
<dbReference type="GO" id="GO:0000981">
    <property type="term" value="F:DNA-binding transcription factor activity, RNA polymerase II-specific"/>
    <property type="evidence" value="ECO:0007669"/>
    <property type="project" value="TreeGrafter"/>
</dbReference>
<dbReference type="PANTHER" id="PTHR24384:SF189">
    <property type="entry name" value="C2H2-TYPE DOMAIN-CONTAINING PROTEIN-RELATED"/>
    <property type="match status" value="1"/>
</dbReference>
<feature type="domain" description="C2H2-type" evidence="12">
    <location>
        <begin position="124"/>
        <end position="151"/>
    </location>
</feature>
<protein>
    <submittedName>
        <fullName evidence="14 15">Zinc finger protein 142</fullName>
    </submittedName>
</protein>
<feature type="domain" description="C2H2-type" evidence="12">
    <location>
        <begin position="1367"/>
        <end position="1394"/>
    </location>
</feature>
<keyword evidence="8" id="KW-0804">Transcription</keyword>
<evidence type="ECO:0000256" key="2">
    <source>
        <dbReference type="ARBA" id="ARBA00022723"/>
    </source>
</evidence>
<dbReference type="PROSITE" id="PS50157">
    <property type="entry name" value="ZINC_FINGER_C2H2_2"/>
    <property type="match status" value="22"/>
</dbReference>
<evidence type="ECO:0000256" key="11">
    <source>
        <dbReference type="SAM" id="MobiDB-lite"/>
    </source>
</evidence>
<evidence type="ECO:0000256" key="10">
    <source>
        <dbReference type="PROSITE-ProRule" id="PRU00042"/>
    </source>
</evidence>
<evidence type="ECO:0000256" key="6">
    <source>
        <dbReference type="ARBA" id="ARBA00023015"/>
    </source>
</evidence>
<feature type="compositionally biased region" description="Polar residues" evidence="11">
    <location>
        <begin position="889"/>
        <end position="901"/>
    </location>
</feature>
<keyword evidence="13" id="KW-1185">Reference proteome</keyword>
<feature type="domain" description="C2H2-type" evidence="12">
    <location>
        <begin position="180"/>
        <end position="208"/>
    </location>
</feature>
<sequence>MERGLQSHPPFSCLQCLFVAENAEVLSDHLLEHNHPPSYAQETEAASPTVRNDQPHVSIRQKSNPALSSSLPEDGHKQQAERKRNNIKRMSKALTKGNLSAGETPTLPTKEYLAAGTEQVYRTHTCPMCRRCFKMRSHLQEHLHIHFPEPSLQCPTCKRYFTSKSKLRIHRLREAGEKVHSCHLCEYSAVERNAIRRHIVSVHAGEAEGNTNSHSYACPTCGQRFGQSRSLKVHMKTHIVQPDSQPVACFKDGCTFQSSIRKELLRHTVEAHGMKAVECRHHACGSIFPKEADMELHYRTHLAYHCSQCEFSCSNKSVFLQHRRLGHPGSNKLCCDFCTFTTFNPVQFEQHVGHLHANEKIHRCSQCSYMTSHKRGLKRHMLMHSGEKPHKCNLCDFRCRDDSYLSKHMLTHSEDKNFMCAECGYVTKWKHYLNVHMRKHAGDLRYHCDQCPYRCHRMDQLNSHKLRHQAKSLMCEICAYACKRKNELRNHMLAKHSGEEKQPSAYQCKYCAYTTCYKQALQNHENCKHTKLKEFRCALCFYFSFSSISLFLHKRKAHGYVPGDKAWLENYAAKEREMNSAELVQDFYNKPSTAPEEQSTKGLLPSQREQSELSATADNTVPGSQPSNEAHTANVVSQDTASEGTSPVNPAEEYCMLVLTALPTTDQQQQPLLKKTEEQSENPTSSTAACDKSQKKADLSKSISSAEDDDAAATSNANEECEKSDVDDGYEPSNDVDGQWLVATGACQRPDGAASDQNMALKSDLRQKDMKKHDKDQAEAMVLGGRVQMLMVPTKHMYRCDKCSYVTCRETTLEYHCQSLCQGRAKAHRCQACGAEFKQRRSLDSHITLKKCPAQPSVGISGPHLGTEETVTHSEEASKQLPERRSDRTQPPTSHTESSADSNHRHQKGSTSSGKGCQTQRTRRNKLLKGKHVRKLTLSDKGRSGSPQKKSLLTKTQGKFKCMLCRFSSVRRATVERHISTCSKEERQCDDELVDEKVAQKTRTFSCPSCEFKCSQSHALRSHKRRGCMKPGGVQRTGSEVTLAKRKVSVNGEGLRCQQCAFTCKTQKGMAQHVARKHRGAGPHCCQFCPFSTTRRYRVEQHESLHTGIGRHTCDVCDKTFGAAAKLRQHQTRVHDEQPTHFCSSCDFSSSLPDNVRRHELRCHTGNLEHTCTQCDAHFSSAVALQTHCKRAHLLQVAFSCKQCEYTCSSKVTLKTHQLSKHSPLQCTSCRESFETKDSLEKHQRSHLAHRCQLCPFAAKTRQLLAQHLLNQHEDGPSEEKPLRCSTCQFACRHQLVLEQHLRSHGGRRLYRCTDCEYSTPNKQKITWHLRIHTGEKPCRCELCSYTCTDPSRLKLHMRVHQEEKKYLCPECGYKCKWATQLKYHMTKHTGEKPYACDECEYRTNRADALRAHRDTQHCDTRPYVCETCGKAFKTSFILKTHQRQHSNDRPYTCGLCHKAFRWPAGLRHHYLSHTKQQPFRCRHCSYSAKQKFQVVKHLHRHHPGISAEQGVVRDSAAVSLTLKEALQGTLEERMVEVEEQGSAGITEV</sequence>
<evidence type="ECO:0000313" key="15">
    <source>
        <dbReference type="RefSeq" id="XP_028992087.1"/>
    </source>
</evidence>
<feature type="domain" description="C2H2-type" evidence="12">
    <location>
        <begin position="418"/>
        <end position="445"/>
    </location>
</feature>
<feature type="compositionally biased region" description="Polar residues" evidence="11">
    <location>
        <begin position="591"/>
        <end position="601"/>
    </location>
</feature>
<dbReference type="InterPro" id="IPR056438">
    <property type="entry name" value="Znf-C2H2_CTCF"/>
</dbReference>
<feature type="domain" description="C2H2-type" evidence="12">
    <location>
        <begin position="216"/>
        <end position="243"/>
    </location>
</feature>
<comment type="subcellular location">
    <subcellularLocation>
        <location evidence="1">Nucleus</location>
    </subcellularLocation>
</comment>
<feature type="region of interest" description="Disordered" evidence="11">
    <location>
        <begin position="39"/>
        <end position="87"/>
    </location>
</feature>
<evidence type="ECO:0000256" key="7">
    <source>
        <dbReference type="ARBA" id="ARBA00023125"/>
    </source>
</evidence>
<dbReference type="RefSeq" id="XP_028992086.1">
    <property type="nucleotide sequence ID" value="XM_029136253.3"/>
</dbReference>
<dbReference type="FunFam" id="3.30.160.60:FF:000012">
    <property type="entry name" value="RB-associated KRAB zinc finger protein-like"/>
    <property type="match status" value="1"/>
</dbReference>
<feature type="compositionally biased region" description="Basic residues" evidence="11">
    <location>
        <begin position="921"/>
        <end position="935"/>
    </location>
</feature>
<keyword evidence="3" id="KW-0677">Repeat</keyword>
<keyword evidence="4 10" id="KW-0863">Zinc-finger</keyword>
<feature type="domain" description="C2H2-type" evidence="12">
    <location>
        <begin position="1311"/>
        <end position="1338"/>
    </location>
</feature>
<feature type="domain" description="C2H2-type" evidence="12">
    <location>
        <begin position="1424"/>
        <end position="1451"/>
    </location>
</feature>
<feature type="domain" description="C2H2-type" evidence="12">
    <location>
        <begin position="1283"/>
        <end position="1310"/>
    </location>
</feature>
<gene>
    <name evidence="14 15 16 17" type="primary">znf142</name>
</gene>
<dbReference type="FunFam" id="3.30.160.60:FF:002452">
    <property type="entry name" value="zinc finger protein 142 isoform X4"/>
    <property type="match status" value="1"/>
</dbReference>
<dbReference type="FunFam" id="3.30.160.60:FF:001657">
    <property type="entry name" value="Zinc finger protein 142"/>
    <property type="match status" value="1"/>
</dbReference>
<dbReference type="CTD" id="7701"/>
<dbReference type="FunFam" id="3.30.160.60:FF:000100">
    <property type="entry name" value="Zinc finger 45-like"/>
    <property type="match status" value="1"/>
</dbReference>
<feature type="domain" description="C2H2-type" evidence="12">
    <location>
        <begin position="1112"/>
        <end position="1140"/>
    </location>
</feature>
<dbReference type="InterPro" id="IPR057828">
    <property type="entry name" value="Znf_C2H2_ZNF142_13th"/>
</dbReference>
<dbReference type="KEGG" id="bspl:114846971"/>
<dbReference type="GeneTree" id="ENSGT00940000163074"/>
<dbReference type="FunFam" id="3.30.160.60:FF:002117">
    <property type="entry name" value="Zinc finger protein 142"/>
    <property type="match status" value="1"/>
</dbReference>
<dbReference type="GeneID" id="114846971"/>
<keyword evidence="6" id="KW-0805">Transcription regulation</keyword>
<feature type="compositionally biased region" description="Polar residues" evidence="11">
    <location>
        <begin position="612"/>
        <end position="648"/>
    </location>
</feature>
<evidence type="ECO:0000256" key="9">
    <source>
        <dbReference type="ARBA" id="ARBA00023242"/>
    </source>
</evidence>
<dbReference type="GO" id="GO:0005634">
    <property type="term" value="C:nucleus"/>
    <property type="evidence" value="ECO:0007669"/>
    <property type="project" value="UniProtKB-SubCell"/>
</dbReference>
<dbReference type="InterPro" id="IPR013087">
    <property type="entry name" value="Znf_C2H2_type"/>
</dbReference>
<dbReference type="RefSeq" id="XP_028992088.1">
    <property type="nucleotide sequence ID" value="XM_029136255.3"/>
</dbReference>
<feature type="compositionally biased region" description="Basic and acidic residues" evidence="11">
    <location>
        <begin position="866"/>
        <end position="888"/>
    </location>
</feature>
<feature type="compositionally biased region" description="Polar residues" evidence="11">
    <location>
        <begin position="909"/>
        <end position="920"/>
    </location>
</feature>
<feature type="domain" description="C2H2-type" evidence="12">
    <location>
        <begin position="1339"/>
        <end position="1366"/>
    </location>
</feature>
<dbReference type="PROSITE" id="PS00028">
    <property type="entry name" value="ZINC_FINGER_C2H2_1"/>
    <property type="match status" value="16"/>
</dbReference>
<dbReference type="Proteomes" id="UP000515150">
    <property type="component" value="Chromosome 21"/>
</dbReference>
<feature type="domain" description="C2H2-type" evidence="12">
    <location>
        <begin position="390"/>
        <end position="417"/>
    </location>
</feature>
<dbReference type="InterPro" id="IPR050752">
    <property type="entry name" value="C2H2-ZF_domain"/>
</dbReference>
<keyword evidence="9" id="KW-0539">Nucleus</keyword>
<organism evidence="13 15">
    <name type="scientific">Betta splendens</name>
    <name type="common">Siamese fighting fish</name>
    <dbReference type="NCBI Taxonomy" id="158456"/>
    <lineage>
        <taxon>Eukaryota</taxon>
        <taxon>Metazoa</taxon>
        <taxon>Chordata</taxon>
        <taxon>Craniata</taxon>
        <taxon>Vertebrata</taxon>
        <taxon>Euteleostomi</taxon>
        <taxon>Actinopterygii</taxon>
        <taxon>Neopterygii</taxon>
        <taxon>Teleostei</taxon>
        <taxon>Neoteleostei</taxon>
        <taxon>Acanthomorphata</taxon>
        <taxon>Anabantaria</taxon>
        <taxon>Anabantiformes</taxon>
        <taxon>Anabantoidei</taxon>
        <taxon>Osphronemidae</taxon>
        <taxon>Betta</taxon>
    </lineage>
</organism>
<keyword evidence="7" id="KW-0238">DNA-binding</keyword>
<feature type="domain" description="C2H2-type" evidence="12">
    <location>
        <begin position="1395"/>
        <end position="1423"/>
    </location>
</feature>
<accession>A0A6P7LCF1</accession>
<feature type="region of interest" description="Disordered" evidence="11">
    <location>
        <begin position="667"/>
        <end position="735"/>
    </location>
</feature>
<feature type="region of interest" description="Disordered" evidence="11">
    <location>
        <begin position="853"/>
        <end position="953"/>
    </location>
</feature>
<dbReference type="PANTHER" id="PTHR24384">
    <property type="entry name" value="FINGER PUTATIVE TRANSCRIPTION FACTOR FAMILY-RELATED"/>
    <property type="match status" value="1"/>
</dbReference>
<dbReference type="SMART" id="SM00355">
    <property type="entry name" value="ZnF_C2H2"/>
    <property type="match status" value="36"/>
</dbReference>
<feature type="domain" description="C2H2-type" evidence="12">
    <location>
        <begin position="304"/>
        <end position="332"/>
    </location>
</feature>
<evidence type="ECO:0000313" key="13">
    <source>
        <dbReference type="Proteomes" id="UP000515150"/>
    </source>
</evidence>
<evidence type="ECO:0000256" key="8">
    <source>
        <dbReference type="ARBA" id="ARBA00023163"/>
    </source>
</evidence>
<name>A0A6P7LCF1_BETSP</name>
<dbReference type="SUPFAM" id="SSF57667">
    <property type="entry name" value="beta-beta-alpha zinc fingers"/>
    <property type="match status" value="12"/>
</dbReference>
<feature type="compositionally biased region" description="Polar residues" evidence="11">
    <location>
        <begin position="40"/>
        <end position="52"/>
    </location>
</feature>
<feature type="domain" description="C2H2-type" evidence="12">
    <location>
        <begin position="1170"/>
        <end position="1193"/>
    </location>
</feature>
<feature type="domain" description="C2H2-type" evidence="12">
    <location>
        <begin position="1452"/>
        <end position="1479"/>
    </location>
</feature>
<dbReference type="RefSeq" id="XP_028992087.1">
    <property type="nucleotide sequence ID" value="XM_029136254.3"/>
</dbReference>
<feature type="domain" description="C2H2-type" evidence="12">
    <location>
        <begin position="506"/>
        <end position="534"/>
    </location>
</feature>
<dbReference type="FunFam" id="3.30.160.60:FF:001062">
    <property type="entry name" value="Zinc finger protein 142"/>
    <property type="match status" value="1"/>
</dbReference>
<dbReference type="Gene3D" id="3.30.160.60">
    <property type="entry name" value="Classic Zinc Finger"/>
    <property type="match status" value="20"/>
</dbReference>
<dbReference type="FunFam" id="3.30.160.60:FF:000446">
    <property type="entry name" value="Zinc finger protein"/>
    <property type="match status" value="1"/>
</dbReference>
<keyword evidence="2" id="KW-0479">Metal-binding</keyword>
<evidence type="ECO:0000313" key="17">
    <source>
        <dbReference type="RefSeq" id="XP_028992089.1"/>
    </source>
</evidence>
<feature type="domain" description="C2H2-type" evidence="12">
    <location>
        <begin position="152"/>
        <end position="179"/>
    </location>
</feature>
<evidence type="ECO:0000256" key="1">
    <source>
        <dbReference type="ARBA" id="ARBA00004123"/>
    </source>
</evidence>
<feature type="domain" description="C2H2-type" evidence="12">
    <location>
        <begin position="473"/>
        <end position="501"/>
    </location>
</feature>
<evidence type="ECO:0000313" key="14">
    <source>
        <dbReference type="RefSeq" id="XP_028992086.1"/>
    </source>
</evidence>
<dbReference type="GO" id="GO:0008270">
    <property type="term" value="F:zinc ion binding"/>
    <property type="evidence" value="ECO:0007669"/>
    <property type="project" value="UniProtKB-KW"/>
</dbReference>
<evidence type="ECO:0000256" key="5">
    <source>
        <dbReference type="ARBA" id="ARBA00022833"/>
    </source>
</evidence>
<feature type="domain" description="C2H2-type" evidence="12">
    <location>
        <begin position="362"/>
        <end position="389"/>
    </location>
</feature>
<dbReference type="Pfam" id="PF00096">
    <property type="entry name" value="zf-C2H2"/>
    <property type="match status" value="3"/>
</dbReference>
<feature type="domain" description="C2H2-type" evidence="12">
    <location>
        <begin position="277"/>
        <end position="301"/>
    </location>
</feature>
<dbReference type="Pfam" id="PF13909">
    <property type="entry name" value="zf-H2C2_5"/>
    <property type="match status" value="1"/>
</dbReference>